<reference evidence="2 3" key="1">
    <citation type="submission" date="2021-12" db="EMBL/GenBank/DDBJ databases">
        <title>Genome seq of p7.</title>
        <authorList>
            <person name="Seo T."/>
        </authorList>
    </citation>
    <scope>NUCLEOTIDE SEQUENCE [LARGE SCALE GENOMIC DNA]</scope>
    <source>
        <strain evidence="2 3">P7</strain>
    </source>
</reference>
<feature type="signal peptide" evidence="1">
    <location>
        <begin position="1"/>
        <end position="21"/>
    </location>
</feature>
<dbReference type="RefSeq" id="WP_233393608.1">
    <property type="nucleotide sequence ID" value="NZ_JAJTWT010000007.1"/>
</dbReference>
<evidence type="ECO:0000313" key="3">
    <source>
        <dbReference type="Proteomes" id="UP001201463"/>
    </source>
</evidence>
<organism evidence="2 3">
    <name type="scientific">Pelomonas caseinilytica</name>
    <dbReference type="NCBI Taxonomy" id="2906763"/>
    <lineage>
        <taxon>Bacteria</taxon>
        <taxon>Pseudomonadati</taxon>
        <taxon>Pseudomonadota</taxon>
        <taxon>Betaproteobacteria</taxon>
        <taxon>Burkholderiales</taxon>
        <taxon>Sphaerotilaceae</taxon>
        <taxon>Roseateles</taxon>
    </lineage>
</organism>
<proteinExistence type="predicted"/>
<dbReference type="Proteomes" id="UP001201463">
    <property type="component" value="Unassembled WGS sequence"/>
</dbReference>
<gene>
    <name evidence="2" type="ORF">LXT12_17715</name>
</gene>
<keyword evidence="1" id="KW-0732">Signal</keyword>
<evidence type="ECO:0008006" key="4">
    <source>
        <dbReference type="Google" id="ProtNLM"/>
    </source>
</evidence>
<protein>
    <recommendedName>
        <fullName evidence="4">Secreted protein</fullName>
    </recommendedName>
</protein>
<keyword evidence="3" id="KW-1185">Reference proteome</keyword>
<comment type="caution">
    <text evidence="2">The sequence shown here is derived from an EMBL/GenBank/DDBJ whole genome shotgun (WGS) entry which is preliminary data.</text>
</comment>
<accession>A0ABS8XKI8</accession>
<name>A0ABS8XKI8_9BURK</name>
<evidence type="ECO:0000256" key="1">
    <source>
        <dbReference type="SAM" id="SignalP"/>
    </source>
</evidence>
<evidence type="ECO:0000313" key="2">
    <source>
        <dbReference type="EMBL" id="MCE4539091.1"/>
    </source>
</evidence>
<dbReference type="EMBL" id="JAJTWT010000007">
    <property type="protein sequence ID" value="MCE4539091.1"/>
    <property type="molecule type" value="Genomic_DNA"/>
</dbReference>
<feature type="chain" id="PRO_5045915415" description="Secreted protein" evidence="1">
    <location>
        <begin position="22"/>
        <end position="312"/>
    </location>
</feature>
<sequence>MALRPLAWLLAAGAAGWGALALTEEPPAPAAAVPADAPPRTPSPVLQMMGLAAPTTTTTATSAPAADTDTGAEARLLDDLVRHREAALPALEAFARTWPARALALYDGLLTRWAALRLHAQAMQALDRAPLAEDMRERLRQQLLERWAETAPDQAARWALNTAGQAARLAPLQDRWLQQDARSATVFATQLPPGALRQALLDEGLSRWTAQDGASARDWLRSMAPLPELDAAIAQHAASDELAREAPAEAMALVARIASPEKRWQAWQTLAAHLHDIDPTQTAHWLAQAPGLTVLEQQRLLDGQRSGPGAVD</sequence>